<gene>
    <name evidence="2" type="ORF">FD755_025321</name>
</gene>
<feature type="compositionally biased region" description="Basic and acidic residues" evidence="1">
    <location>
        <begin position="140"/>
        <end position="226"/>
    </location>
</feature>
<organism evidence="2 3">
    <name type="scientific">Muntiacus reevesi</name>
    <name type="common">Reeves' muntjac</name>
    <name type="synonym">Cervus reevesi</name>
    <dbReference type="NCBI Taxonomy" id="9886"/>
    <lineage>
        <taxon>Eukaryota</taxon>
        <taxon>Metazoa</taxon>
        <taxon>Chordata</taxon>
        <taxon>Craniata</taxon>
        <taxon>Vertebrata</taxon>
        <taxon>Euteleostomi</taxon>
        <taxon>Mammalia</taxon>
        <taxon>Eutheria</taxon>
        <taxon>Laurasiatheria</taxon>
        <taxon>Artiodactyla</taxon>
        <taxon>Ruminantia</taxon>
        <taxon>Pecora</taxon>
        <taxon>Cervidae</taxon>
        <taxon>Muntiacinae</taxon>
        <taxon>Muntiacus</taxon>
    </lineage>
</organism>
<proteinExistence type="predicted"/>
<dbReference type="InterPro" id="IPR039722">
    <property type="entry name" value="Upf3"/>
</dbReference>
<feature type="compositionally biased region" description="Basic and acidic residues" evidence="1">
    <location>
        <begin position="234"/>
        <end position="243"/>
    </location>
</feature>
<feature type="region of interest" description="Disordered" evidence="1">
    <location>
        <begin position="1"/>
        <end position="243"/>
    </location>
</feature>
<keyword evidence="3" id="KW-1185">Reference proteome</keyword>
<evidence type="ECO:0000256" key="1">
    <source>
        <dbReference type="SAM" id="MobiDB-lite"/>
    </source>
</evidence>
<feature type="compositionally biased region" description="Basic and acidic residues" evidence="1">
    <location>
        <begin position="26"/>
        <end position="85"/>
    </location>
</feature>
<dbReference type="GO" id="GO:0003729">
    <property type="term" value="F:mRNA binding"/>
    <property type="evidence" value="ECO:0007669"/>
    <property type="project" value="TreeGrafter"/>
</dbReference>
<feature type="compositionally biased region" description="Polar residues" evidence="1">
    <location>
        <begin position="1"/>
        <end position="12"/>
    </location>
</feature>
<reference evidence="2 3" key="1">
    <citation type="submission" date="2019-06" db="EMBL/GenBank/DDBJ databases">
        <title>Discovery of a novel chromosome fission-fusion reversal in muntjac.</title>
        <authorList>
            <person name="Mudd A.B."/>
            <person name="Bredeson J.V."/>
            <person name="Baum R."/>
            <person name="Hockemeyer D."/>
            <person name="Rokhsar D.S."/>
        </authorList>
    </citation>
    <scope>NUCLEOTIDE SEQUENCE [LARGE SCALE GENOMIC DNA]</scope>
    <source>
        <strain evidence="2">UCam_UCB_Mr</strain>
        <tissue evidence="2">Fibroblast cell line</tissue>
    </source>
</reference>
<dbReference type="PANTHER" id="PTHR13112">
    <property type="entry name" value="UPF3 REGULATOR OF NONSENSE TRANSCRIPTS-LIKE PROTEIN"/>
    <property type="match status" value="1"/>
</dbReference>
<dbReference type="Proteomes" id="UP000326062">
    <property type="component" value="Unassembled WGS sequence"/>
</dbReference>
<comment type="caution">
    <text evidence="2">The sequence shown here is derived from an EMBL/GenBank/DDBJ whole genome shotgun (WGS) entry which is preliminary data.</text>
</comment>
<dbReference type="GO" id="GO:0000184">
    <property type="term" value="P:nuclear-transcribed mRNA catabolic process, nonsense-mediated decay"/>
    <property type="evidence" value="ECO:0007669"/>
    <property type="project" value="InterPro"/>
</dbReference>
<protein>
    <submittedName>
        <fullName evidence="2">Uncharacterized protein</fullName>
    </submittedName>
</protein>
<dbReference type="GO" id="GO:0005737">
    <property type="term" value="C:cytoplasm"/>
    <property type="evidence" value="ECO:0007669"/>
    <property type="project" value="TreeGrafter"/>
</dbReference>
<accession>A0A5N3UN91</accession>
<evidence type="ECO:0000313" key="3">
    <source>
        <dbReference type="Proteomes" id="UP000326062"/>
    </source>
</evidence>
<dbReference type="AlphaFoldDB" id="A0A5N3UN91"/>
<evidence type="ECO:0000313" key="2">
    <source>
        <dbReference type="EMBL" id="KAB0338173.1"/>
    </source>
</evidence>
<dbReference type="PANTHER" id="PTHR13112:SF1">
    <property type="entry name" value="REGULATOR OF NONSENSE TRANSCRIPTS 3B"/>
    <property type="match status" value="1"/>
</dbReference>
<feature type="compositionally biased region" description="Basic and acidic residues" evidence="1">
    <location>
        <begin position="102"/>
        <end position="131"/>
    </location>
</feature>
<name>A0A5N3UN91_MUNRE</name>
<dbReference type="GO" id="GO:0045727">
    <property type="term" value="P:positive regulation of translation"/>
    <property type="evidence" value="ECO:0007669"/>
    <property type="project" value="TreeGrafter"/>
</dbReference>
<sequence>FEGYSFPTSGAKKTTPLLSFLKNKQRMREEKREERRRREIERKRQREEERRKWKEEEKRKRKDIEKLKKIDRVPERDKLKDEPKIKVHRFLLQAVNQKNLLKKPEKGDEKELDKREKLKKLDKENLSDERASGQSCTLPKRSEGEFKDEKPKRPEDESGREYRERERDYERDQERILRERERLKRQEEERRRQKERYEKEKAFKRKEEEMKKEKETLRDKGKKPESTEPVGSSEKTEKKEEVVKRDRIRNKVLQLIKINEKQKNNKKRISLAESQSNFIHRKRWVAPHLEVLIYSDSIVGKHT</sequence>
<feature type="non-terminal residue" evidence="2">
    <location>
        <position position="1"/>
    </location>
</feature>
<dbReference type="EMBL" id="VCEB01009432">
    <property type="protein sequence ID" value="KAB0338173.1"/>
    <property type="molecule type" value="Genomic_DNA"/>
</dbReference>
<dbReference type="GO" id="GO:0005730">
    <property type="term" value="C:nucleolus"/>
    <property type="evidence" value="ECO:0007669"/>
    <property type="project" value="TreeGrafter"/>
</dbReference>